<dbReference type="Proteomes" id="UP001195965">
    <property type="component" value="Chromosome"/>
</dbReference>
<protein>
    <submittedName>
        <fullName evidence="1">Asp-tRNA(Asn)/Glu-tRNA(Gln) amidotransferase subunit GatB</fullName>
    </submittedName>
</protein>
<keyword evidence="2" id="KW-1185">Reference proteome</keyword>
<organism evidence="1 2">
    <name type="scientific">Acidithiobacillus montserratensis</name>
    <dbReference type="NCBI Taxonomy" id="2729135"/>
    <lineage>
        <taxon>Bacteria</taxon>
        <taxon>Pseudomonadati</taxon>
        <taxon>Pseudomonadota</taxon>
        <taxon>Acidithiobacillia</taxon>
        <taxon>Acidithiobacillales</taxon>
        <taxon>Acidithiobacillaceae</taxon>
        <taxon>Acidithiobacillus</taxon>
    </lineage>
</organism>
<gene>
    <name evidence="1" type="primary">gatB</name>
    <name evidence="1" type="ORF">HHS34_010290</name>
</gene>
<dbReference type="EMBL" id="CP127526">
    <property type="protein sequence ID" value="XRI72829.1"/>
    <property type="molecule type" value="Genomic_DNA"/>
</dbReference>
<reference evidence="1 2" key="1">
    <citation type="journal article" date="2021" name="ISME J.">
        <title>Genomic evolution of the class Acidithiobacillia: deep-branching Proteobacteria living in extreme acidic conditions.</title>
        <authorList>
            <person name="Moya-Beltran A."/>
            <person name="Beard S."/>
            <person name="Rojas-Villalobos C."/>
            <person name="Issotta F."/>
            <person name="Gallardo Y."/>
            <person name="Ulloa R."/>
            <person name="Giaveno A."/>
            <person name="Degli Esposti M."/>
            <person name="Johnson D.B."/>
            <person name="Quatrini R."/>
        </authorList>
    </citation>
    <scope>NUCLEOTIDE SEQUENCE [LARGE SCALE GENOMIC DNA]</scope>
    <source>
        <strain evidence="1 2">GG1-14</strain>
    </source>
</reference>
<name>A0ACD5HD68_9PROT</name>
<accession>A0ACD5HD68</accession>
<sequence>MNMDWEVVIGLEVHAQLNTATKIFCGCSTAFGAEPNSHTCPVCLAMPGALPVLNAAAVDKAIALGLAIGAQLNRKSIFARKNYFYPDLPKGYQISQYELPVVGRGQLTVQMGDGIEKVIGVTRAHLEEDAGKSLHEAFVGQSGIDLNRAGTPLLEIVSEPDMRSSAEAVAYLKKLHALVRYLEICDGNMQEGSFRCDANVSLRRPGAPFGTRAEIKNLNSFRFLEKAIEYEILRQKDILESGGSIVQETRLYDANRDETRSMRSKEEANDYRYFPDPDLLPLVLDEARIEKVRQGLPELPDAKRERFMQQYQLSAYDAGVLTAGRDLADYYEVVADGVEGKLAANWVMGDLLGALNKAGVEIQDCPVPAEKLRLLVQRIEDKTISGKIAKDIFEEIFHQGGEVDAIIDSRGLRQITDVAAIAAMVDAIIAANPQQVAGFRAGKDKLLGFFVGQVMKASQGKANPDQVNALLLERLQKAD</sequence>
<evidence type="ECO:0000313" key="1">
    <source>
        <dbReference type="EMBL" id="XRI72829.1"/>
    </source>
</evidence>
<evidence type="ECO:0000313" key="2">
    <source>
        <dbReference type="Proteomes" id="UP001195965"/>
    </source>
</evidence>
<proteinExistence type="predicted"/>